<dbReference type="Proteomes" id="UP000776650">
    <property type="component" value="Unassembled WGS sequence"/>
</dbReference>
<feature type="region of interest" description="Disordered" evidence="1">
    <location>
        <begin position="62"/>
        <end position="89"/>
    </location>
</feature>
<evidence type="ECO:0000313" key="2">
    <source>
        <dbReference type="EMBL" id="HJE89421.1"/>
    </source>
</evidence>
<comment type="caution">
    <text evidence="2">The sequence shown here is derived from an EMBL/GenBank/DDBJ whole genome shotgun (WGS) entry which is preliminary data.</text>
</comment>
<accession>A0A921JY29</accession>
<protein>
    <submittedName>
        <fullName evidence="2">Uncharacterized protein</fullName>
    </submittedName>
</protein>
<evidence type="ECO:0000313" key="3">
    <source>
        <dbReference type="Proteomes" id="UP000776650"/>
    </source>
</evidence>
<proteinExistence type="predicted"/>
<sequence length="122" mass="12898">MPLEMKLTLKLADVTYGELYDFVAAAKAAGVPAEEKVLCVGSDAEGDRFEVDLADRKPGSVIRAAGAGDDSTSRAGAHSIGGEGAGTEPPRAVAEFLRRSLRSEADVDKVIGMLSDMRKFLR</sequence>
<organism evidence="2 3">
    <name type="scientific">Dietzia timorensis</name>
    <dbReference type="NCBI Taxonomy" id="499555"/>
    <lineage>
        <taxon>Bacteria</taxon>
        <taxon>Bacillati</taxon>
        <taxon>Actinomycetota</taxon>
        <taxon>Actinomycetes</taxon>
        <taxon>Mycobacteriales</taxon>
        <taxon>Dietziaceae</taxon>
        <taxon>Dietzia</taxon>
    </lineage>
</organism>
<reference evidence="2" key="2">
    <citation type="submission" date="2021-09" db="EMBL/GenBank/DDBJ databases">
        <authorList>
            <person name="Gilroy R."/>
        </authorList>
    </citation>
    <scope>NUCLEOTIDE SEQUENCE</scope>
    <source>
        <strain evidence="2">ChiGjej1B1-18357</strain>
    </source>
</reference>
<reference evidence="2" key="1">
    <citation type="journal article" date="2021" name="PeerJ">
        <title>Extensive microbial diversity within the chicken gut microbiome revealed by metagenomics and culture.</title>
        <authorList>
            <person name="Gilroy R."/>
            <person name="Ravi A."/>
            <person name="Getino M."/>
            <person name="Pursley I."/>
            <person name="Horton D.L."/>
            <person name="Alikhan N.F."/>
            <person name="Baker D."/>
            <person name="Gharbi K."/>
            <person name="Hall N."/>
            <person name="Watson M."/>
            <person name="Adriaenssens E.M."/>
            <person name="Foster-Nyarko E."/>
            <person name="Jarju S."/>
            <person name="Secka A."/>
            <person name="Antonio M."/>
            <person name="Oren A."/>
            <person name="Chaudhuri R.R."/>
            <person name="La Ragione R."/>
            <person name="Hildebrand F."/>
            <person name="Pallen M.J."/>
        </authorList>
    </citation>
    <scope>NUCLEOTIDE SEQUENCE</scope>
    <source>
        <strain evidence="2">ChiGjej1B1-18357</strain>
    </source>
</reference>
<name>A0A921JY29_9ACTN</name>
<dbReference type="EMBL" id="DYXM01000006">
    <property type="protein sequence ID" value="HJE89421.1"/>
    <property type="molecule type" value="Genomic_DNA"/>
</dbReference>
<gene>
    <name evidence="2" type="ORF">K8V11_00225</name>
</gene>
<evidence type="ECO:0000256" key="1">
    <source>
        <dbReference type="SAM" id="MobiDB-lite"/>
    </source>
</evidence>
<dbReference type="RefSeq" id="WP_303910089.1">
    <property type="nucleotide sequence ID" value="NZ_DYXM01000006.1"/>
</dbReference>
<dbReference type="AlphaFoldDB" id="A0A921JY29"/>